<dbReference type="Proteomes" id="UP000317990">
    <property type="component" value="Unassembled WGS sequence"/>
</dbReference>
<dbReference type="AlphaFoldDB" id="A0A524RNE3"/>
<proteinExistence type="predicted"/>
<feature type="transmembrane region" description="Helical" evidence="1">
    <location>
        <begin position="6"/>
        <end position="25"/>
    </location>
</feature>
<keyword evidence="1" id="KW-0812">Transmembrane</keyword>
<name>A0A524RNE3_9CHRO</name>
<feature type="transmembrane region" description="Helical" evidence="1">
    <location>
        <begin position="46"/>
        <end position="66"/>
    </location>
</feature>
<evidence type="ECO:0000313" key="2">
    <source>
        <dbReference type="EMBL" id="TGG92310.1"/>
    </source>
</evidence>
<sequence>MLYADPPYFLVTLGLAIAVVCGLTFSKQIQLKLDGWREDRLPMLPLGVPTIVAPYLGTLLGIILFIGGALMIFSFAAGTSLLVALVLSLLTGGGLWRQLETLMRQVEAGSFRAVDFDNVDNFF</sequence>
<gene>
    <name evidence="2" type="ORF">ERJ67_06235</name>
</gene>
<comment type="caution">
    <text evidence="2">The sequence shown here is derived from an EMBL/GenBank/DDBJ whole genome shotgun (WGS) entry which is preliminary data.</text>
</comment>
<accession>A0A524RNE3</accession>
<evidence type="ECO:0000256" key="1">
    <source>
        <dbReference type="SAM" id="Phobius"/>
    </source>
</evidence>
<keyword evidence="1" id="KW-1133">Transmembrane helix</keyword>
<reference evidence="2 3" key="1">
    <citation type="journal article" date="2019" name="mSystems">
        <title>Life at home and on the roam: Genomic adaptions reflect the dual lifestyle of an intracellular, facultative symbiont.</title>
        <authorList>
            <person name="Burgsdorf I."/>
        </authorList>
    </citation>
    <scope>NUCLEOTIDE SEQUENCE [LARGE SCALE GENOMIC DNA]</scope>
    <source>
        <strain evidence="2">277cV</strain>
    </source>
</reference>
<protein>
    <submittedName>
        <fullName evidence="2">Uncharacterized protein</fullName>
    </submittedName>
</protein>
<organism evidence="2 3">
    <name type="scientific">Aphanocapsa feldmannii 277cV</name>
    <dbReference type="NCBI Taxonomy" id="2507553"/>
    <lineage>
        <taxon>Bacteria</taxon>
        <taxon>Bacillati</taxon>
        <taxon>Cyanobacteriota</taxon>
        <taxon>Cyanophyceae</taxon>
        <taxon>Oscillatoriophycideae</taxon>
        <taxon>Chroococcales</taxon>
        <taxon>Microcystaceae</taxon>
        <taxon>Aphanocapsa</taxon>
    </lineage>
</organism>
<feature type="transmembrane region" description="Helical" evidence="1">
    <location>
        <begin position="72"/>
        <end position="96"/>
    </location>
</feature>
<dbReference type="EMBL" id="SRMO01000065">
    <property type="protein sequence ID" value="TGG92310.1"/>
    <property type="molecule type" value="Genomic_DNA"/>
</dbReference>
<keyword evidence="1" id="KW-0472">Membrane</keyword>
<evidence type="ECO:0000313" key="3">
    <source>
        <dbReference type="Proteomes" id="UP000317990"/>
    </source>
</evidence>